<dbReference type="InterPro" id="IPR011194">
    <property type="entry name" value="UPF0306"/>
</dbReference>
<dbReference type="NCBIfam" id="NF002900">
    <property type="entry name" value="PRK03467.1"/>
    <property type="match status" value="1"/>
</dbReference>
<dbReference type="SUPFAM" id="SSF50475">
    <property type="entry name" value="FMN-binding split barrel"/>
    <property type="match status" value="1"/>
</dbReference>
<dbReference type="InterPro" id="IPR012349">
    <property type="entry name" value="Split_barrel_FMN-bd"/>
</dbReference>
<comment type="caution">
    <text evidence="2">The sequence shown here is derived from an EMBL/GenBank/DDBJ whole genome shotgun (WGS) entry which is preliminary data.</text>
</comment>
<name>A0A022PNE9_9GAMM</name>
<organism evidence="2 3">
    <name type="scientific">Photorhabdus aegyptia</name>
    <dbReference type="NCBI Taxonomy" id="2805098"/>
    <lineage>
        <taxon>Bacteria</taxon>
        <taxon>Pseudomonadati</taxon>
        <taxon>Pseudomonadota</taxon>
        <taxon>Gammaproteobacteria</taxon>
        <taxon>Enterobacterales</taxon>
        <taxon>Morganellaceae</taxon>
        <taxon>Photorhabdus</taxon>
    </lineage>
</organism>
<dbReference type="PIRSF" id="PIRSF009554">
    <property type="entry name" value="UCP009554"/>
    <property type="match status" value="1"/>
</dbReference>
<keyword evidence="3" id="KW-1185">Reference proteome</keyword>
<evidence type="ECO:0000313" key="2">
    <source>
        <dbReference type="EMBL" id="EYU16423.1"/>
    </source>
</evidence>
<evidence type="ECO:0000313" key="3">
    <source>
        <dbReference type="Proteomes" id="UP000023464"/>
    </source>
</evidence>
<reference evidence="2 3" key="1">
    <citation type="submission" date="2014-03" db="EMBL/GenBank/DDBJ databases">
        <title>Draft Genome of Photorhabdus luminescens BA1, an Egyptian Isolate.</title>
        <authorList>
            <person name="Ghazal S."/>
            <person name="Hurst S.G.IV."/>
            <person name="Morris K."/>
            <person name="Thomas K."/>
            <person name="Tisa L.S."/>
        </authorList>
    </citation>
    <scope>NUCLEOTIDE SEQUENCE [LARGE SCALE GENOMIC DNA]</scope>
    <source>
        <strain evidence="2 3">BA1</strain>
    </source>
</reference>
<dbReference type="AlphaFoldDB" id="A0A022PNE9"/>
<sequence length="143" mass="16516">MNAPENFQIIHRYLARQHVLTLCTATGDDIWCANCFYVFNADEIAFWFMTELHTRHGEMMQVNPQVAGTIAGQIRNIAQIKGIQFKGEVIRLEGEQDKAARARYCRRFPVAIAVKTPIWQLNLNEIKMTDNTLGFGKKICWQR</sequence>
<dbReference type="Gene3D" id="2.30.110.10">
    <property type="entry name" value="Electron Transport, Fmn-binding Protein, Chain A"/>
    <property type="match status" value="1"/>
</dbReference>
<dbReference type="HAMAP" id="MF_00764">
    <property type="entry name" value="UPF0306"/>
    <property type="match status" value="1"/>
</dbReference>
<accession>A0A022PNE9</accession>
<gene>
    <name evidence="2" type="ORF">BA1DRAFT_00900</name>
</gene>
<dbReference type="PATRIC" id="fig|1393736.3.peg.934"/>
<comment type="similarity">
    <text evidence="1">Belongs to the UPF0306 family.</text>
</comment>
<proteinExistence type="inferred from homology"/>
<evidence type="ECO:0000256" key="1">
    <source>
        <dbReference type="HAMAP-Rule" id="MF_00764"/>
    </source>
</evidence>
<dbReference type="RefSeq" id="WP_036776456.1">
    <property type="nucleotide sequence ID" value="NZ_CAWLTM010000105.1"/>
</dbReference>
<dbReference type="EMBL" id="JFGV01000010">
    <property type="protein sequence ID" value="EYU16423.1"/>
    <property type="molecule type" value="Genomic_DNA"/>
</dbReference>
<dbReference type="Proteomes" id="UP000023464">
    <property type="component" value="Unassembled WGS sequence"/>
</dbReference>
<protein>
    <recommendedName>
        <fullName evidence="1">UPF0306 protein BA1DRAFT_00900</fullName>
    </recommendedName>
</protein>